<evidence type="ECO:0000313" key="4">
    <source>
        <dbReference type="EMBL" id="MBC5581181.1"/>
    </source>
</evidence>
<dbReference type="AlphaFoldDB" id="A0A923KVU8"/>
<gene>
    <name evidence="4" type="ORF">H8S23_06645</name>
</gene>
<protein>
    <submittedName>
        <fullName evidence="4">Glycosyltransferase family 4 protein</fullName>
    </submittedName>
</protein>
<evidence type="ECO:0000259" key="2">
    <source>
        <dbReference type="Pfam" id="PF00534"/>
    </source>
</evidence>
<dbReference type="GO" id="GO:0016757">
    <property type="term" value="F:glycosyltransferase activity"/>
    <property type="evidence" value="ECO:0007669"/>
    <property type="project" value="InterPro"/>
</dbReference>
<dbReference type="SUPFAM" id="SSF53756">
    <property type="entry name" value="UDP-Glycosyltransferase/glycogen phosphorylase"/>
    <property type="match status" value="1"/>
</dbReference>
<feature type="domain" description="Glycosyltransferase subfamily 4-like N-terminal" evidence="3">
    <location>
        <begin position="26"/>
        <end position="192"/>
    </location>
</feature>
<keyword evidence="5" id="KW-1185">Reference proteome</keyword>
<dbReference type="EMBL" id="JACONZ010000002">
    <property type="protein sequence ID" value="MBC5581181.1"/>
    <property type="molecule type" value="Genomic_DNA"/>
</dbReference>
<evidence type="ECO:0000313" key="5">
    <source>
        <dbReference type="Proteomes" id="UP000659630"/>
    </source>
</evidence>
<dbReference type="InterPro" id="IPR001296">
    <property type="entry name" value="Glyco_trans_1"/>
</dbReference>
<evidence type="ECO:0000256" key="1">
    <source>
        <dbReference type="ARBA" id="ARBA00022679"/>
    </source>
</evidence>
<proteinExistence type="predicted"/>
<comment type="caution">
    <text evidence="4">The sequence shown here is derived from an EMBL/GenBank/DDBJ whole genome shotgun (WGS) entry which is preliminary data.</text>
</comment>
<keyword evidence="1" id="KW-0808">Transferase</keyword>
<feature type="domain" description="Glycosyl transferase family 1" evidence="2">
    <location>
        <begin position="206"/>
        <end position="358"/>
    </location>
</feature>
<dbReference type="RefSeq" id="WP_186887545.1">
    <property type="nucleotide sequence ID" value="NZ_JACONZ010000002.1"/>
</dbReference>
<dbReference type="Gene3D" id="3.40.50.2000">
    <property type="entry name" value="Glycogen Phosphorylase B"/>
    <property type="match status" value="2"/>
</dbReference>
<dbReference type="Proteomes" id="UP000659630">
    <property type="component" value="Unassembled WGS sequence"/>
</dbReference>
<sequence>MRIVHIQFAGPYTSGMNYQENLLPKEHVRLGHAVTLLTCCYAWVNGTIQYVPEESCILPDGVHLRRIDFRGLGTEFFTRKMRWVKGLDKVLQEETPNFIMLHDFQSVSTLAVCRFIKKHTAVHLVVDCHTDFHNSAQNWLSKYILHGVIYKRFAQEAGKRADKLYYLSEETKDFMLERYHLPKEKLEYLPLGGILFSDEEYEQKRSRRRKELGIKDEDILVVHSGKMSKEKRTVELMKAFTATAAHHMFLAIIGTAEPDVQNEIETACKNNQHLTYLGWKSGEDLLDYLCAADVYAQPGTQSATLQNAICARCAIMVYPYSSHRTMMQGNGYYIENERQIQDALTDMACHPEKVEQMKLNSLKVGKELLDYKRQAEKIIEVCEDV</sequence>
<dbReference type="Pfam" id="PF00534">
    <property type="entry name" value="Glycos_transf_1"/>
    <property type="match status" value="1"/>
</dbReference>
<organism evidence="4 5">
    <name type="scientific">Anaerofilum hominis</name>
    <dbReference type="NCBI Taxonomy" id="2763016"/>
    <lineage>
        <taxon>Bacteria</taxon>
        <taxon>Bacillati</taxon>
        <taxon>Bacillota</taxon>
        <taxon>Clostridia</taxon>
        <taxon>Eubacteriales</taxon>
        <taxon>Oscillospiraceae</taxon>
        <taxon>Anaerofilum</taxon>
    </lineage>
</organism>
<reference evidence="4" key="1">
    <citation type="submission" date="2020-08" db="EMBL/GenBank/DDBJ databases">
        <title>Genome public.</title>
        <authorList>
            <person name="Liu C."/>
            <person name="Sun Q."/>
        </authorList>
    </citation>
    <scope>NUCLEOTIDE SEQUENCE</scope>
    <source>
        <strain evidence="4">BX8</strain>
    </source>
</reference>
<dbReference type="Pfam" id="PF13579">
    <property type="entry name" value="Glyco_trans_4_4"/>
    <property type="match status" value="1"/>
</dbReference>
<dbReference type="GO" id="GO:0009103">
    <property type="term" value="P:lipopolysaccharide biosynthetic process"/>
    <property type="evidence" value="ECO:0007669"/>
    <property type="project" value="TreeGrafter"/>
</dbReference>
<dbReference type="CDD" id="cd03801">
    <property type="entry name" value="GT4_PimA-like"/>
    <property type="match status" value="1"/>
</dbReference>
<accession>A0A923KVU8</accession>
<name>A0A923KVU8_9FIRM</name>
<evidence type="ECO:0000259" key="3">
    <source>
        <dbReference type="Pfam" id="PF13579"/>
    </source>
</evidence>
<dbReference type="InterPro" id="IPR028098">
    <property type="entry name" value="Glyco_trans_4-like_N"/>
</dbReference>
<dbReference type="PANTHER" id="PTHR46401:SF2">
    <property type="entry name" value="GLYCOSYLTRANSFERASE WBBK-RELATED"/>
    <property type="match status" value="1"/>
</dbReference>
<dbReference type="PANTHER" id="PTHR46401">
    <property type="entry name" value="GLYCOSYLTRANSFERASE WBBK-RELATED"/>
    <property type="match status" value="1"/>
</dbReference>